<dbReference type="EMBL" id="JAIQCV010000006">
    <property type="protein sequence ID" value="KAH1089790.1"/>
    <property type="molecule type" value="Genomic_DNA"/>
</dbReference>
<dbReference type="Proteomes" id="UP000828251">
    <property type="component" value="Unassembled WGS sequence"/>
</dbReference>
<dbReference type="OrthoDB" id="19988at2759"/>
<organism evidence="1 2">
    <name type="scientific">Gossypium stocksii</name>
    <dbReference type="NCBI Taxonomy" id="47602"/>
    <lineage>
        <taxon>Eukaryota</taxon>
        <taxon>Viridiplantae</taxon>
        <taxon>Streptophyta</taxon>
        <taxon>Embryophyta</taxon>
        <taxon>Tracheophyta</taxon>
        <taxon>Spermatophyta</taxon>
        <taxon>Magnoliopsida</taxon>
        <taxon>eudicotyledons</taxon>
        <taxon>Gunneridae</taxon>
        <taxon>Pentapetalae</taxon>
        <taxon>rosids</taxon>
        <taxon>malvids</taxon>
        <taxon>Malvales</taxon>
        <taxon>Malvaceae</taxon>
        <taxon>Malvoideae</taxon>
        <taxon>Gossypium</taxon>
    </lineage>
</organism>
<protein>
    <submittedName>
        <fullName evidence="1">Uncharacterized protein</fullName>
    </submittedName>
</protein>
<accession>A0A9D3VMT9</accession>
<comment type="caution">
    <text evidence="1">The sequence shown here is derived from an EMBL/GenBank/DDBJ whole genome shotgun (WGS) entry which is preliminary data.</text>
</comment>
<gene>
    <name evidence="1" type="ORF">J1N35_017047</name>
</gene>
<dbReference type="AlphaFoldDB" id="A0A9D3VMT9"/>
<dbReference type="GO" id="GO:0000149">
    <property type="term" value="F:SNARE binding"/>
    <property type="evidence" value="ECO:0007669"/>
    <property type="project" value="TreeGrafter"/>
</dbReference>
<dbReference type="PANTHER" id="PTHR15922:SF2">
    <property type="entry name" value="NBAS SUBUNIT OF NRZ TETHERING COMPLEX"/>
    <property type="match status" value="1"/>
</dbReference>
<dbReference type="PANTHER" id="PTHR15922">
    <property type="entry name" value="NEUROBLASTOMA-AMPLIFIED SEQUENCE"/>
    <property type="match status" value="1"/>
</dbReference>
<dbReference type="GO" id="GO:0070939">
    <property type="term" value="C:Dsl1/NZR complex"/>
    <property type="evidence" value="ECO:0007669"/>
    <property type="project" value="TreeGrafter"/>
</dbReference>
<evidence type="ECO:0000313" key="2">
    <source>
        <dbReference type="Proteomes" id="UP000828251"/>
    </source>
</evidence>
<keyword evidence="2" id="KW-1185">Reference proteome</keyword>
<evidence type="ECO:0000313" key="1">
    <source>
        <dbReference type="EMBL" id="KAH1089790.1"/>
    </source>
</evidence>
<reference evidence="1 2" key="1">
    <citation type="journal article" date="2021" name="Plant Biotechnol. J.">
        <title>Multi-omics assisted identification of the key and species-specific regulatory components of drought-tolerant mechanisms in Gossypium stocksii.</title>
        <authorList>
            <person name="Yu D."/>
            <person name="Ke L."/>
            <person name="Zhang D."/>
            <person name="Wu Y."/>
            <person name="Sun Y."/>
            <person name="Mei J."/>
            <person name="Sun J."/>
            <person name="Sun Y."/>
        </authorList>
    </citation>
    <scope>NUCLEOTIDE SEQUENCE [LARGE SCALE GENOMIC DNA]</scope>
    <source>
        <strain evidence="2">cv. E1</strain>
        <tissue evidence="1">Leaf</tissue>
    </source>
</reference>
<dbReference type="GO" id="GO:0006890">
    <property type="term" value="P:retrograde vesicle-mediated transport, Golgi to endoplasmic reticulum"/>
    <property type="evidence" value="ECO:0007669"/>
    <property type="project" value="TreeGrafter"/>
</dbReference>
<sequence>MASKMMLLLPYGELWLESCAHEKKLKQQGNFSHRFQEAQLLGHGRKGTHEPGHNEVDILFPFARILFPMFISELVKADQLILAGFLVTKFMHSNASLGFINVVEGSL</sequence>
<name>A0A9D3VMT9_9ROSI</name>
<proteinExistence type="predicted"/>